<dbReference type="AlphaFoldDB" id="A0A5N5GEX9"/>
<reference evidence="2" key="2">
    <citation type="submission" date="2019-10" db="EMBL/GenBank/DDBJ databases">
        <title>A de novo genome assembly of a pear dwarfing rootstock.</title>
        <authorList>
            <person name="Wang F."/>
            <person name="Wang J."/>
            <person name="Li S."/>
            <person name="Zhang Y."/>
            <person name="Fang M."/>
            <person name="Ma L."/>
            <person name="Zhao Y."/>
            <person name="Jiang S."/>
        </authorList>
    </citation>
    <scope>NUCLEOTIDE SEQUENCE [LARGE SCALE GENOMIC DNA]</scope>
</reference>
<keyword evidence="2" id="KW-1185">Reference proteome</keyword>
<dbReference type="EMBL" id="SMOL01000458">
    <property type="protein sequence ID" value="KAB2613858.1"/>
    <property type="molecule type" value="Genomic_DNA"/>
</dbReference>
<proteinExistence type="predicted"/>
<evidence type="ECO:0000313" key="2">
    <source>
        <dbReference type="Proteomes" id="UP000327157"/>
    </source>
</evidence>
<reference evidence="1 2" key="3">
    <citation type="submission" date="2019-11" db="EMBL/GenBank/DDBJ databases">
        <title>A de novo genome assembly of a pear dwarfing rootstock.</title>
        <authorList>
            <person name="Wang F."/>
            <person name="Wang J."/>
            <person name="Li S."/>
            <person name="Zhang Y."/>
            <person name="Fang M."/>
            <person name="Ma L."/>
            <person name="Zhao Y."/>
            <person name="Jiang S."/>
        </authorList>
    </citation>
    <scope>NUCLEOTIDE SEQUENCE [LARGE SCALE GENOMIC DNA]</scope>
    <source>
        <strain evidence="1">S2</strain>
        <tissue evidence="1">Leaf</tissue>
    </source>
</reference>
<reference evidence="1 2" key="1">
    <citation type="submission" date="2019-09" db="EMBL/GenBank/DDBJ databases">
        <authorList>
            <person name="Ou C."/>
        </authorList>
    </citation>
    <scope>NUCLEOTIDE SEQUENCE [LARGE SCALE GENOMIC DNA]</scope>
    <source>
        <strain evidence="1">S2</strain>
        <tissue evidence="1">Leaf</tissue>
    </source>
</reference>
<sequence>MFILFLNVKRSPAPSFWKSLDSKILWKGWRVGRRKTRGTVEWERESVHRQEHELISIAEKKSNYDDHDEEGRSGFYLLACNSVCRCGDGLHGLSFSGLQRRS</sequence>
<dbReference type="Proteomes" id="UP000327157">
    <property type="component" value="Chromosome 9"/>
</dbReference>
<organism evidence="1 2">
    <name type="scientific">Pyrus ussuriensis x Pyrus communis</name>
    <dbReference type="NCBI Taxonomy" id="2448454"/>
    <lineage>
        <taxon>Eukaryota</taxon>
        <taxon>Viridiplantae</taxon>
        <taxon>Streptophyta</taxon>
        <taxon>Embryophyta</taxon>
        <taxon>Tracheophyta</taxon>
        <taxon>Spermatophyta</taxon>
        <taxon>Magnoliopsida</taxon>
        <taxon>eudicotyledons</taxon>
        <taxon>Gunneridae</taxon>
        <taxon>Pentapetalae</taxon>
        <taxon>rosids</taxon>
        <taxon>fabids</taxon>
        <taxon>Rosales</taxon>
        <taxon>Rosaceae</taxon>
        <taxon>Amygdaloideae</taxon>
        <taxon>Maleae</taxon>
        <taxon>Pyrus</taxon>
    </lineage>
</organism>
<accession>A0A5N5GEX9</accession>
<comment type="caution">
    <text evidence="1">The sequence shown here is derived from an EMBL/GenBank/DDBJ whole genome shotgun (WGS) entry which is preliminary data.</text>
</comment>
<evidence type="ECO:0000313" key="1">
    <source>
        <dbReference type="EMBL" id="KAB2613858.1"/>
    </source>
</evidence>
<gene>
    <name evidence="1" type="ORF">D8674_036174</name>
</gene>
<protein>
    <submittedName>
        <fullName evidence="1">Uncharacterized protein</fullName>
    </submittedName>
</protein>
<name>A0A5N5GEX9_9ROSA</name>